<dbReference type="InterPro" id="IPR001387">
    <property type="entry name" value="Cro/C1-type_HTH"/>
</dbReference>
<dbReference type="EMBL" id="QKZR01000007">
    <property type="protein sequence ID" value="PZX37088.1"/>
    <property type="molecule type" value="Genomic_DNA"/>
</dbReference>
<name>A0ABX5PUD6_9FLAO</name>
<reference evidence="2 3" key="1">
    <citation type="submission" date="2018-06" db="EMBL/GenBank/DDBJ databases">
        <title>Genomic Encyclopedia of Archaeal and Bacterial Type Strains, Phase II (KMG-II): from individual species to whole genera.</title>
        <authorList>
            <person name="Goeker M."/>
        </authorList>
    </citation>
    <scope>NUCLEOTIDE SEQUENCE [LARGE SCALE GENOMIC DNA]</scope>
    <source>
        <strain evidence="2 3">DSM 17205</strain>
    </source>
</reference>
<dbReference type="Proteomes" id="UP000248584">
    <property type="component" value="Unassembled WGS sequence"/>
</dbReference>
<dbReference type="InterPro" id="IPR013435">
    <property type="entry name" value="Mobile_mystery_prot_A"/>
</dbReference>
<evidence type="ECO:0000259" key="1">
    <source>
        <dbReference type="PROSITE" id="PS50943"/>
    </source>
</evidence>
<dbReference type="InterPro" id="IPR010982">
    <property type="entry name" value="Lambda_DNA-bd_dom_sf"/>
</dbReference>
<comment type="caution">
    <text evidence="2">The sequence shown here is derived from an EMBL/GenBank/DDBJ whole genome shotgun (WGS) entry which is preliminary data.</text>
</comment>
<evidence type="ECO:0000313" key="3">
    <source>
        <dbReference type="Proteomes" id="UP000248584"/>
    </source>
</evidence>
<protein>
    <submittedName>
        <fullName evidence="2">DNA-binding mobile mystery protein A</fullName>
    </submittedName>
</protein>
<dbReference type="GO" id="GO:0003677">
    <property type="term" value="F:DNA binding"/>
    <property type="evidence" value="ECO:0007669"/>
    <property type="project" value="UniProtKB-KW"/>
</dbReference>
<dbReference type="NCBIfam" id="TIGR02612">
    <property type="entry name" value="mob_myst_A"/>
    <property type="match status" value="1"/>
</dbReference>
<dbReference type="PROSITE" id="PS50943">
    <property type="entry name" value="HTH_CROC1"/>
    <property type="match status" value="1"/>
</dbReference>
<dbReference type="CDD" id="cd00093">
    <property type="entry name" value="HTH_XRE"/>
    <property type="match status" value="1"/>
</dbReference>
<feature type="domain" description="HTH cro/C1-type" evidence="1">
    <location>
        <begin position="51"/>
        <end position="104"/>
    </location>
</feature>
<dbReference type="Gene3D" id="1.10.260.40">
    <property type="entry name" value="lambda repressor-like DNA-binding domains"/>
    <property type="match status" value="1"/>
</dbReference>
<gene>
    <name evidence="2" type="ORF">LX97_03110</name>
</gene>
<sequence>MFTYKLYCKRKHLHVMRNKHHLLIEQLDKKLQPFYETSKVLIPERGWTNTIRTALHMTMAQLGTKLNITRQGVKRIEESEASGTITLNSLKDAAEAMDFKLVYALVPKNGTINNLIENKAEELARKIVMRTNQTMQLENQGIGDQKLDKTIKELAAELKREMRKSLWD</sequence>
<keyword evidence="2" id="KW-0238">DNA-binding</keyword>
<evidence type="ECO:0000313" key="2">
    <source>
        <dbReference type="EMBL" id="PZX37088.1"/>
    </source>
</evidence>
<proteinExistence type="predicted"/>
<organism evidence="2 3">
    <name type="scientific">Nonlabens dokdonensis</name>
    <dbReference type="NCBI Taxonomy" id="328515"/>
    <lineage>
        <taxon>Bacteria</taxon>
        <taxon>Pseudomonadati</taxon>
        <taxon>Bacteroidota</taxon>
        <taxon>Flavobacteriia</taxon>
        <taxon>Flavobacteriales</taxon>
        <taxon>Flavobacteriaceae</taxon>
        <taxon>Nonlabens</taxon>
    </lineage>
</organism>
<dbReference type="SUPFAM" id="SSF47413">
    <property type="entry name" value="lambda repressor-like DNA-binding domains"/>
    <property type="match status" value="1"/>
</dbReference>
<keyword evidence="3" id="KW-1185">Reference proteome</keyword>
<accession>A0ABX5PUD6</accession>